<dbReference type="GO" id="GO:0000981">
    <property type="term" value="F:DNA-binding transcription factor activity, RNA polymerase II-specific"/>
    <property type="evidence" value="ECO:0007669"/>
    <property type="project" value="TreeGrafter"/>
</dbReference>
<organism evidence="9 10">
    <name type="scientific">Hyaloscypha hepaticicola</name>
    <dbReference type="NCBI Taxonomy" id="2082293"/>
    <lineage>
        <taxon>Eukaryota</taxon>
        <taxon>Fungi</taxon>
        <taxon>Dikarya</taxon>
        <taxon>Ascomycota</taxon>
        <taxon>Pezizomycotina</taxon>
        <taxon>Leotiomycetes</taxon>
        <taxon>Helotiales</taxon>
        <taxon>Hyaloscyphaceae</taxon>
        <taxon>Hyaloscypha</taxon>
    </lineage>
</organism>
<evidence type="ECO:0000259" key="8">
    <source>
        <dbReference type="PROSITE" id="PS50157"/>
    </source>
</evidence>
<evidence type="ECO:0000256" key="5">
    <source>
        <dbReference type="ARBA" id="ARBA00022833"/>
    </source>
</evidence>
<evidence type="ECO:0000256" key="7">
    <source>
        <dbReference type="PROSITE-ProRule" id="PRU00042"/>
    </source>
</evidence>
<dbReference type="EMBL" id="KZ613482">
    <property type="protein sequence ID" value="PMD21160.1"/>
    <property type="molecule type" value="Genomic_DNA"/>
</dbReference>
<protein>
    <recommendedName>
        <fullName evidence="8">C2H2-type domain-containing protein</fullName>
    </recommendedName>
</protein>
<dbReference type="SMART" id="SM00355">
    <property type="entry name" value="ZnF_C2H2"/>
    <property type="match status" value="3"/>
</dbReference>
<keyword evidence="6" id="KW-0539">Nucleus</keyword>
<dbReference type="PANTHER" id="PTHR24394:SF29">
    <property type="entry name" value="MYONEURIN"/>
    <property type="match status" value="1"/>
</dbReference>
<dbReference type="Gene3D" id="3.30.160.60">
    <property type="entry name" value="Classic Zinc Finger"/>
    <property type="match status" value="1"/>
</dbReference>
<keyword evidence="5" id="KW-0862">Zinc</keyword>
<dbReference type="Pfam" id="PF00096">
    <property type="entry name" value="zf-C2H2"/>
    <property type="match status" value="2"/>
</dbReference>
<dbReference type="InterPro" id="IPR036236">
    <property type="entry name" value="Znf_C2H2_sf"/>
</dbReference>
<evidence type="ECO:0000313" key="10">
    <source>
        <dbReference type="Proteomes" id="UP000235672"/>
    </source>
</evidence>
<dbReference type="PROSITE" id="PS00028">
    <property type="entry name" value="ZINC_FINGER_C2H2_1"/>
    <property type="match status" value="1"/>
</dbReference>
<evidence type="ECO:0000256" key="2">
    <source>
        <dbReference type="ARBA" id="ARBA00022723"/>
    </source>
</evidence>
<dbReference type="OrthoDB" id="8922241at2759"/>
<evidence type="ECO:0000313" key="9">
    <source>
        <dbReference type="EMBL" id="PMD21160.1"/>
    </source>
</evidence>
<proteinExistence type="predicted"/>
<feature type="domain" description="C2H2-type" evidence="8">
    <location>
        <begin position="26"/>
        <end position="59"/>
    </location>
</feature>
<gene>
    <name evidence="9" type="ORF">NA56DRAFT_749078</name>
</gene>
<evidence type="ECO:0000256" key="6">
    <source>
        <dbReference type="ARBA" id="ARBA00023242"/>
    </source>
</evidence>
<accession>A0A2J6Q4E5</accession>
<dbReference type="PANTHER" id="PTHR24394">
    <property type="entry name" value="ZINC FINGER PROTEIN"/>
    <property type="match status" value="1"/>
</dbReference>
<dbReference type="PROSITE" id="PS50157">
    <property type="entry name" value="ZINC_FINGER_C2H2_2"/>
    <property type="match status" value="2"/>
</dbReference>
<dbReference type="InterPro" id="IPR013087">
    <property type="entry name" value="Znf_C2H2_type"/>
</dbReference>
<feature type="domain" description="C2H2-type" evidence="8">
    <location>
        <begin position="58"/>
        <end position="86"/>
    </location>
</feature>
<keyword evidence="10" id="KW-1185">Reference proteome</keyword>
<dbReference type="SUPFAM" id="SSF57667">
    <property type="entry name" value="beta-beta-alpha zinc fingers"/>
    <property type="match status" value="1"/>
</dbReference>
<dbReference type="GO" id="GO:0008270">
    <property type="term" value="F:zinc ion binding"/>
    <property type="evidence" value="ECO:0007669"/>
    <property type="project" value="UniProtKB-KW"/>
</dbReference>
<keyword evidence="3" id="KW-0677">Repeat</keyword>
<dbReference type="Proteomes" id="UP000235672">
    <property type="component" value="Unassembled WGS sequence"/>
</dbReference>
<comment type="subcellular location">
    <subcellularLocation>
        <location evidence="1">Nucleus</location>
    </subcellularLocation>
</comment>
<sequence>MTRLQHTTTRWSKSFPTVVSVPLSQYTCHYERGPNICKKTFTRQCDLRRHQKNHIRPSKCPQCSKRFPSPKDLDRHNNSVHNNTIKYFCPHDYCRDALKPATEDWMQWGFRRKDHWLKHLRAEHGASKNEVKDFQEKGIPMAVMKEGVWSLVLRKGVERLRNLSSVFVPSKLGLFLREFDNEATLAGNHRDMEP</sequence>
<keyword evidence="2" id="KW-0479">Metal-binding</keyword>
<keyword evidence="4 7" id="KW-0863">Zinc-finger</keyword>
<evidence type="ECO:0000256" key="1">
    <source>
        <dbReference type="ARBA" id="ARBA00004123"/>
    </source>
</evidence>
<name>A0A2J6Q4E5_9HELO</name>
<evidence type="ECO:0000256" key="3">
    <source>
        <dbReference type="ARBA" id="ARBA00022737"/>
    </source>
</evidence>
<dbReference type="STRING" id="1745343.A0A2J6Q4E5"/>
<reference evidence="9 10" key="1">
    <citation type="submission" date="2016-05" db="EMBL/GenBank/DDBJ databases">
        <title>A degradative enzymes factory behind the ericoid mycorrhizal symbiosis.</title>
        <authorList>
            <consortium name="DOE Joint Genome Institute"/>
            <person name="Martino E."/>
            <person name="Morin E."/>
            <person name="Grelet G."/>
            <person name="Kuo A."/>
            <person name="Kohler A."/>
            <person name="Daghino S."/>
            <person name="Barry K."/>
            <person name="Choi C."/>
            <person name="Cichocki N."/>
            <person name="Clum A."/>
            <person name="Copeland A."/>
            <person name="Hainaut M."/>
            <person name="Haridas S."/>
            <person name="Labutti K."/>
            <person name="Lindquist E."/>
            <person name="Lipzen A."/>
            <person name="Khouja H.-R."/>
            <person name="Murat C."/>
            <person name="Ohm R."/>
            <person name="Olson A."/>
            <person name="Spatafora J."/>
            <person name="Veneault-Fourrey C."/>
            <person name="Henrissat B."/>
            <person name="Grigoriev I."/>
            <person name="Martin F."/>
            <person name="Perotto S."/>
        </authorList>
    </citation>
    <scope>NUCLEOTIDE SEQUENCE [LARGE SCALE GENOMIC DNA]</scope>
    <source>
        <strain evidence="9 10">UAMH 7357</strain>
    </source>
</reference>
<dbReference type="GO" id="GO:0005634">
    <property type="term" value="C:nucleus"/>
    <property type="evidence" value="ECO:0007669"/>
    <property type="project" value="UniProtKB-SubCell"/>
</dbReference>
<evidence type="ECO:0000256" key="4">
    <source>
        <dbReference type="ARBA" id="ARBA00022771"/>
    </source>
</evidence>
<dbReference type="AlphaFoldDB" id="A0A2J6Q4E5"/>